<evidence type="ECO:0000259" key="1">
    <source>
        <dbReference type="Pfam" id="PF01965"/>
    </source>
</evidence>
<dbReference type="EMBL" id="JAEDXU010000004">
    <property type="protein sequence ID" value="MBP1046655.1"/>
    <property type="molecule type" value="Genomic_DNA"/>
</dbReference>
<dbReference type="SUPFAM" id="SSF52317">
    <property type="entry name" value="Class I glutamine amidotransferase-like"/>
    <property type="match status" value="1"/>
</dbReference>
<dbReference type="InterPro" id="IPR029062">
    <property type="entry name" value="Class_I_gatase-like"/>
</dbReference>
<dbReference type="Gene3D" id="3.40.50.880">
    <property type="match status" value="1"/>
</dbReference>
<dbReference type="RefSeq" id="WP_209557442.1">
    <property type="nucleotide sequence ID" value="NZ_JAEDXU010000004.1"/>
</dbReference>
<accession>A0ABS4CJL3</accession>
<sequence length="200" mass="22792">MKKEITVLLTKNYADWEIAFICPELNKRSEAFRVTYIGLEKTVISMGGLPVTVDYTIEEYMEQIRKENRKMDMLLLCGGTFWAETKYKEAIVEALVNECLAQGSTIAAICDAVTFLASYAYLNEVKHGGNSWEYIASQCPEYSGSSLYLEKQCVRDGQFITANGTSTLEFSAAIMASFEDWSKKEIEEWYLLQKKGYYES</sequence>
<dbReference type="PANTHER" id="PTHR48094:SF19">
    <property type="entry name" value="DJ-1_PFPI DOMAIN-CONTAINING PROTEIN"/>
    <property type="match status" value="1"/>
</dbReference>
<dbReference type="PANTHER" id="PTHR48094">
    <property type="entry name" value="PROTEIN/NUCLEIC ACID DEGLYCASE DJ-1-RELATED"/>
    <property type="match status" value="1"/>
</dbReference>
<dbReference type="InterPro" id="IPR002818">
    <property type="entry name" value="DJ-1/PfpI"/>
</dbReference>
<dbReference type="Pfam" id="PF01965">
    <property type="entry name" value="DJ-1_PfpI"/>
    <property type="match status" value="1"/>
</dbReference>
<keyword evidence="3" id="KW-1185">Reference proteome</keyword>
<reference evidence="2 3" key="1">
    <citation type="submission" date="2020-12" db="EMBL/GenBank/DDBJ databases">
        <title>Vagococcus allomyrinae sp. nov. and Enterococcus lavae sp. nov., isolated from the larvae of Allomyrina dichotoma.</title>
        <authorList>
            <person name="Lee S.D."/>
        </authorList>
    </citation>
    <scope>NUCLEOTIDE SEQUENCE [LARGE SCALE GENOMIC DNA]</scope>
    <source>
        <strain evidence="2 3">BWM-S5</strain>
    </source>
</reference>
<protein>
    <submittedName>
        <fullName evidence="2">DJ-1/PfpI family protein</fullName>
    </submittedName>
</protein>
<dbReference type="InterPro" id="IPR050325">
    <property type="entry name" value="Prot/Nucl_acid_deglycase"/>
</dbReference>
<name>A0ABS4CJL3_9ENTE</name>
<comment type="caution">
    <text evidence="2">The sequence shown here is derived from an EMBL/GenBank/DDBJ whole genome shotgun (WGS) entry which is preliminary data.</text>
</comment>
<feature type="domain" description="DJ-1/PfpI" evidence="1">
    <location>
        <begin position="3"/>
        <end position="176"/>
    </location>
</feature>
<evidence type="ECO:0000313" key="3">
    <source>
        <dbReference type="Proteomes" id="UP000673375"/>
    </source>
</evidence>
<organism evidence="2 3">
    <name type="scientific">Enterococcus larvae</name>
    <dbReference type="NCBI Taxonomy" id="2794352"/>
    <lineage>
        <taxon>Bacteria</taxon>
        <taxon>Bacillati</taxon>
        <taxon>Bacillota</taxon>
        <taxon>Bacilli</taxon>
        <taxon>Lactobacillales</taxon>
        <taxon>Enterococcaceae</taxon>
        <taxon>Enterococcus</taxon>
    </lineage>
</organism>
<gene>
    <name evidence="2" type="ORF">I6N96_10175</name>
</gene>
<dbReference type="Proteomes" id="UP000673375">
    <property type="component" value="Unassembled WGS sequence"/>
</dbReference>
<evidence type="ECO:0000313" key="2">
    <source>
        <dbReference type="EMBL" id="MBP1046655.1"/>
    </source>
</evidence>
<proteinExistence type="predicted"/>